<organism evidence="5 6">
    <name type="scientific">Metabacillus herbersteinensis</name>
    <dbReference type="NCBI Taxonomy" id="283816"/>
    <lineage>
        <taxon>Bacteria</taxon>
        <taxon>Bacillati</taxon>
        <taxon>Bacillota</taxon>
        <taxon>Bacilli</taxon>
        <taxon>Bacillales</taxon>
        <taxon>Bacillaceae</taxon>
        <taxon>Metabacillus</taxon>
    </lineage>
</organism>
<evidence type="ECO:0000313" key="5">
    <source>
        <dbReference type="EMBL" id="MFC0270753.1"/>
    </source>
</evidence>
<evidence type="ECO:0000256" key="3">
    <source>
        <dbReference type="ARBA" id="ARBA00023163"/>
    </source>
</evidence>
<sequence length="52" mass="6155">MIYGNEQQKQINKVLEYIEENLNESLPLEKLAKVSTYSAYHFQRIFKGSVMM</sequence>
<dbReference type="Gene3D" id="1.10.10.60">
    <property type="entry name" value="Homeodomain-like"/>
    <property type="match status" value="1"/>
</dbReference>
<keyword evidence="3" id="KW-0804">Transcription</keyword>
<dbReference type="Proteomes" id="UP001589854">
    <property type="component" value="Unassembled WGS sequence"/>
</dbReference>
<reference evidence="5 6" key="1">
    <citation type="submission" date="2024-09" db="EMBL/GenBank/DDBJ databases">
        <authorList>
            <person name="Sun Q."/>
            <person name="Mori K."/>
        </authorList>
    </citation>
    <scope>NUCLEOTIDE SEQUENCE [LARGE SCALE GENOMIC DNA]</scope>
    <source>
        <strain evidence="5 6">CCM 7228</strain>
    </source>
</reference>
<gene>
    <name evidence="5" type="ORF">ACFFIX_04715</name>
</gene>
<accession>A0ABV6GAP3</accession>
<dbReference type="SUPFAM" id="SSF46689">
    <property type="entry name" value="Homeodomain-like"/>
    <property type="match status" value="1"/>
</dbReference>
<dbReference type="RefSeq" id="WP_378931032.1">
    <property type="nucleotide sequence ID" value="NZ_JBHLVO010000002.1"/>
</dbReference>
<dbReference type="PANTHER" id="PTHR47504:SF5">
    <property type="entry name" value="RIGHT ORIGIN-BINDING PROTEIN"/>
    <property type="match status" value="1"/>
</dbReference>
<keyword evidence="2" id="KW-0238">DNA-binding</keyword>
<evidence type="ECO:0000259" key="4">
    <source>
        <dbReference type="PROSITE" id="PS01124"/>
    </source>
</evidence>
<dbReference type="InterPro" id="IPR050959">
    <property type="entry name" value="MarA-like"/>
</dbReference>
<dbReference type="PANTHER" id="PTHR47504">
    <property type="entry name" value="RIGHT ORIGIN-BINDING PROTEIN"/>
    <property type="match status" value="1"/>
</dbReference>
<comment type="caution">
    <text evidence="5">The sequence shown here is derived from an EMBL/GenBank/DDBJ whole genome shotgun (WGS) entry which is preliminary data.</text>
</comment>
<dbReference type="EMBL" id="JBHLVO010000002">
    <property type="protein sequence ID" value="MFC0270753.1"/>
    <property type="molecule type" value="Genomic_DNA"/>
</dbReference>
<evidence type="ECO:0000313" key="6">
    <source>
        <dbReference type="Proteomes" id="UP001589854"/>
    </source>
</evidence>
<protein>
    <recommendedName>
        <fullName evidence="4">HTH araC/xylS-type domain-containing protein</fullName>
    </recommendedName>
</protein>
<dbReference type="InterPro" id="IPR009057">
    <property type="entry name" value="Homeodomain-like_sf"/>
</dbReference>
<dbReference type="PROSITE" id="PS01124">
    <property type="entry name" value="HTH_ARAC_FAMILY_2"/>
    <property type="match status" value="1"/>
</dbReference>
<evidence type="ECO:0000256" key="2">
    <source>
        <dbReference type="ARBA" id="ARBA00023125"/>
    </source>
</evidence>
<feature type="domain" description="HTH araC/xylS-type" evidence="4">
    <location>
        <begin position="12"/>
        <end position="52"/>
    </location>
</feature>
<evidence type="ECO:0000256" key="1">
    <source>
        <dbReference type="ARBA" id="ARBA00023015"/>
    </source>
</evidence>
<name>A0ABV6GAP3_9BACI</name>
<dbReference type="InterPro" id="IPR018060">
    <property type="entry name" value="HTH_AraC"/>
</dbReference>
<proteinExistence type="predicted"/>
<keyword evidence="1" id="KW-0805">Transcription regulation</keyword>
<keyword evidence="6" id="KW-1185">Reference proteome</keyword>